<keyword evidence="1" id="KW-0472">Membrane</keyword>
<evidence type="ECO:0000313" key="2">
    <source>
        <dbReference type="EMBL" id="MCU4741285.1"/>
    </source>
</evidence>
<sequence>MVSSRPPWLLSLLLGSALLSTIVFHARFVPRYFPDDLFTTSLFLFAGWATFALVFYVLGRLFSEPGPIPSMRSGDIGTAVFLVSLLLSLFLDTLGFTFEAVLEAHVLPALGVYVGLALIGWSIGQRTKAINQISTSD</sequence>
<dbReference type="EMBL" id="JAOPKA010000004">
    <property type="protein sequence ID" value="MCU4741285.1"/>
    <property type="molecule type" value="Genomic_DNA"/>
</dbReference>
<protein>
    <submittedName>
        <fullName evidence="2">Uncharacterized protein</fullName>
    </submittedName>
</protein>
<feature type="transmembrane region" description="Helical" evidence="1">
    <location>
        <begin position="42"/>
        <end position="62"/>
    </location>
</feature>
<organism evidence="2 3">
    <name type="scientific">Natronoglomus mannanivorans</name>
    <dbReference type="NCBI Taxonomy" id="2979990"/>
    <lineage>
        <taxon>Archaea</taxon>
        <taxon>Methanobacteriati</taxon>
        <taxon>Methanobacteriota</taxon>
        <taxon>Stenosarchaea group</taxon>
        <taxon>Halobacteria</taxon>
        <taxon>Halobacteriales</taxon>
        <taxon>Natrialbaceae</taxon>
        <taxon>Natronoglomus</taxon>
    </lineage>
</organism>
<reference evidence="2" key="1">
    <citation type="submission" date="2022-09" db="EMBL/GenBank/DDBJ databases">
        <title>Enrichment on poylsaccharides allowed isolation of novel metabolic and taxonomic groups of Haloarchaea.</title>
        <authorList>
            <person name="Sorokin D.Y."/>
            <person name="Elcheninov A.G."/>
            <person name="Khizhniak T.V."/>
            <person name="Kolganova T.V."/>
            <person name="Kublanov I.V."/>
        </authorList>
    </citation>
    <scope>NUCLEOTIDE SEQUENCE</scope>
    <source>
        <strain evidence="2">AArc-xg1-1</strain>
    </source>
</reference>
<feature type="transmembrane region" description="Helical" evidence="1">
    <location>
        <begin position="104"/>
        <end position="124"/>
    </location>
</feature>
<evidence type="ECO:0000256" key="1">
    <source>
        <dbReference type="SAM" id="Phobius"/>
    </source>
</evidence>
<keyword evidence="1" id="KW-0812">Transmembrane</keyword>
<keyword evidence="1" id="KW-1133">Transmembrane helix</keyword>
<proteinExistence type="predicted"/>
<dbReference type="AlphaFoldDB" id="A0AAP2YXT2"/>
<evidence type="ECO:0000313" key="3">
    <source>
        <dbReference type="Proteomes" id="UP001321018"/>
    </source>
</evidence>
<feature type="transmembrane region" description="Helical" evidence="1">
    <location>
        <begin position="74"/>
        <end position="98"/>
    </location>
</feature>
<comment type="caution">
    <text evidence="2">The sequence shown here is derived from an EMBL/GenBank/DDBJ whole genome shotgun (WGS) entry which is preliminary data.</text>
</comment>
<name>A0AAP2YXT2_9EURY</name>
<dbReference type="Proteomes" id="UP001321018">
    <property type="component" value="Unassembled WGS sequence"/>
</dbReference>
<accession>A0AAP2YXT2</accession>
<dbReference type="RefSeq" id="WP_338003126.1">
    <property type="nucleotide sequence ID" value="NZ_JAOPKA010000004.1"/>
</dbReference>
<gene>
    <name evidence="2" type="ORF">OB960_07710</name>
</gene>